<keyword evidence="3" id="KW-1185">Reference proteome</keyword>
<gene>
    <name evidence="2" type="ORF">KHQ06_17160</name>
</gene>
<reference evidence="2 3" key="1">
    <citation type="submission" date="2021-04" db="EMBL/GenBank/DDBJ databases">
        <title>Nocardia tengchongensis.</title>
        <authorList>
            <person name="Zhuang k."/>
            <person name="Ran Y."/>
            <person name="Li W."/>
        </authorList>
    </citation>
    <scope>NUCLEOTIDE SEQUENCE [LARGE SCALE GENOMIC DNA]</scope>
    <source>
        <strain evidence="2 3">CFH S0057</strain>
    </source>
</reference>
<evidence type="ECO:0008006" key="4">
    <source>
        <dbReference type="Google" id="ProtNLM"/>
    </source>
</evidence>
<dbReference type="Proteomes" id="UP000683310">
    <property type="component" value="Chromosome"/>
</dbReference>
<organism evidence="2 3">
    <name type="scientific">Nocardia tengchongensis</name>
    <dbReference type="NCBI Taxonomy" id="2055889"/>
    <lineage>
        <taxon>Bacteria</taxon>
        <taxon>Bacillati</taxon>
        <taxon>Actinomycetota</taxon>
        <taxon>Actinomycetes</taxon>
        <taxon>Mycobacteriales</taxon>
        <taxon>Nocardiaceae</taxon>
        <taxon>Nocardia</taxon>
    </lineage>
</organism>
<evidence type="ECO:0000313" key="2">
    <source>
        <dbReference type="EMBL" id="QVI24333.1"/>
    </source>
</evidence>
<name>A0ABX8CWP5_9NOCA</name>
<feature type="chain" id="PRO_5045619941" description="Secreted protein" evidence="1">
    <location>
        <begin position="35"/>
        <end position="156"/>
    </location>
</feature>
<protein>
    <recommendedName>
        <fullName evidence="4">Secreted protein</fullName>
    </recommendedName>
</protein>
<proteinExistence type="predicted"/>
<feature type="signal peptide" evidence="1">
    <location>
        <begin position="1"/>
        <end position="34"/>
    </location>
</feature>
<accession>A0ABX8CWP5</accession>
<sequence>MTTRTRLGNRIGWGTAGLAATMAVVAVGASTASADVHTLAIYPTGQTYYVGASYELLATTVSTGGLRWVTLYDNGQCLGGMWTRPVENVDSVSLVAKVNWVPSTMGHHVLTADDSRTTQTFAVDVLAAPAGTVPATPAQPSGCSPLERFLNSGSAG</sequence>
<dbReference type="EMBL" id="CP074371">
    <property type="protein sequence ID" value="QVI24333.1"/>
    <property type="molecule type" value="Genomic_DNA"/>
</dbReference>
<evidence type="ECO:0000256" key="1">
    <source>
        <dbReference type="SAM" id="SignalP"/>
    </source>
</evidence>
<evidence type="ECO:0000313" key="3">
    <source>
        <dbReference type="Proteomes" id="UP000683310"/>
    </source>
</evidence>
<keyword evidence="1" id="KW-0732">Signal</keyword>